<feature type="region of interest" description="Disordered" evidence="1">
    <location>
        <begin position="395"/>
        <end position="433"/>
    </location>
</feature>
<feature type="signal peptide" evidence="2">
    <location>
        <begin position="1"/>
        <end position="29"/>
    </location>
</feature>
<evidence type="ECO:0000256" key="2">
    <source>
        <dbReference type="SAM" id="SignalP"/>
    </source>
</evidence>
<feature type="compositionally biased region" description="Polar residues" evidence="1">
    <location>
        <begin position="401"/>
        <end position="421"/>
    </location>
</feature>
<evidence type="ECO:0000256" key="1">
    <source>
        <dbReference type="SAM" id="MobiDB-lite"/>
    </source>
</evidence>
<dbReference type="EnsemblMetazoa" id="ACUA017511-RA">
    <property type="protein sequence ID" value="ACUA017511-PA"/>
    <property type="gene ID" value="ACUA017511"/>
</dbReference>
<evidence type="ECO:0000313" key="3">
    <source>
        <dbReference type="EnsemblMetazoa" id="ACUA017511-PA"/>
    </source>
</evidence>
<evidence type="ECO:0000313" key="4">
    <source>
        <dbReference type="Proteomes" id="UP000075883"/>
    </source>
</evidence>
<reference evidence="4" key="1">
    <citation type="submission" date="2013-09" db="EMBL/GenBank/DDBJ databases">
        <title>The Genome Sequence of Anopheles culicifacies species A.</title>
        <authorList>
            <consortium name="The Broad Institute Genomics Platform"/>
            <person name="Neafsey D.E."/>
            <person name="Besansky N."/>
            <person name="Howell P."/>
            <person name="Walton C."/>
            <person name="Young S.K."/>
            <person name="Zeng Q."/>
            <person name="Gargeya S."/>
            <person name="Fitzgerald M."/>
            <person name="Haas B."/>
            <person name="Abouelleil A."/>
            <person name="Allen A.W."/>
            <person name="Alvarado L."/>
            <person name="Arachchi H.M."/>
            <person name="Berlin A.M."/>
            <person name="Chapman S.B."/>
            <person name="Gainer-Dewar J."/>
            <person name="Goldberg J."/>
            <person name="Griggs A."/>
            <person name="Gujja S."/>
            <person name="Hansen M."/>
            <person name="Howarth C."/>
            <person name="Imamovic A."/>
            <person name="Ireland A."/>
            <person name="Larimer J."/>
            <person name="McCowan C."/>
            <person name="Murphy C."/>
            <person name="Pearson M."/>
            <person name="Poon T.W."/>
            <person name="Priest M."/>
            <person name="Roberts A."/>
            <person name="Saif S."/>
            <person name="Shea T."/>
            <person name="Sisk P."/>
            <person name="Sykes S."/>
            <person name="Wortman J."/>
            <person name="Nusbaum C."/>
            <person name="Birren B."/>
        </authorList>
    </citation>
    <scope>NUCLEOTIDE SEQUENCE [LARGE SCALE GENOMIC DNA]</scope>
    <source>
        <strain evidence="4">A-37</strain>
    </source>
</reference>
<feature type="compositionally biased region" description="Basic residues" evidence="1">
    <location>
        <begin position="133"/>
        <end position="145"/>
    </location>
</feature>
<dbReference type="VEuPathDB" id="VectorBase:ACUA017511"/>
<name>A0A182MG59_9DIPT</name>
<dbReference type="EMBL" id="AXCM01001639">
    <property type="status" value="NOT_ANNOTATED_CDS"/>
    <property type="molecule type" value="Genomic_DNA"/>
</dbReference>
<reference evidence="3" key="2">
    <citation type="submission" date="2020-05" db="UniProtKB">
        <authorList>
            <consortium name="EnsemblMetazoa"/>
        </authorList>
    </citation>
    <scope>IDENTIFICATION</scope>
    <source>
        <strain evidence="3">A-37</strain>
    </source>
</reference>
<dbReference type="STRING" id="139723.A0A182MG59"/>
<keyword evidence="2" id="KW-0732">Signal</keyword>
<accession>A0A182MG59</accession>
<proteinExistence type="predicted"/>
<dbReference type="Proteomes" id="UP000075883">
    <property type="component" value="Unassembled WGS sequence"/>
</dbReference>
<feature type="region of interest" description="Disordered" evidence="1">
    <location>
        <begin position="132"/>
        <end position="151"/>
    </location>
</feature>
<evidence type="ECO:0008006" key="5">
    <source>
        <dbReference type="Google" id="ProtNLM"/>
    </source>
</evidence>
<keyword evidence="4" id="KW-1185">Reference proteome</keyword>
<sequence length="433" mass="49094">MGQRVVTSLLLCLLPLGLFVLPLPTTINAYELTLEGELETGIKDWSCKSYCNNCNCTANFVAEENLCLCYCPNPAEKTRCFQFVRETNNILGIEYDLQVMDAAATRSVMPMQRTKRDTPRLRRITMRKERMQARRMNRNNRRRKLTSQDDDDDRLATAAKALIIGSAQAGDGDGENNCNIKPDVISCDKNKLKYRVVVDDPKGDRIVFNHSIERIPATKPTRRVRTRRPGVNRSERVSAIRTLLGEKRAVWREKLALLIAKRRAKLRRELVQSASIYAPDFNDSSAHFLDQQRSCRDLCSFCPTCNGFYCGEECICECSQEPTEHAKCIDLIKANSEQLGLVYDLFIQLPQKRSTRTRFGRRASTTSEEKDTSAGRVGFHKILFSNFASKRGTTAGPVELTSKNNVASERVESVTQSTTSKDPMEMFEDTNRT</sequence>
<feature type="chain" id="PRO_5008128371" description="ARF7 effector protein C-terminal domain-containing protein" evidence="2">
    <location>
        <begin position="30"/>
        <end position="433"/>
    </location>
</feature>
<dbReference type="AlphaFoldDB" id="A0A182MG59"/>
<organism evidence="3 4">
    <name type="scientific">Anopheles culicifacies</name>
    <dbReference type="NCBI Taxonomy" id="139723"/>
    <lineage>
        <taxon>Eukaryota</taxon>
        <taxon>Metazoa</taxon>
        <taxon>Ecdysozoa</taxon>
        <taxon>Arthropoda</taxon>
        <taxon>Hexapoda</taxon>
        <taxon>Insecta</taxon>
        <taxon>Pterygota</taxon>
        <taxon>Neoptera</taxon>
        <taxon>Endopterygota</taxon>
        <taxon>Diptera</taxon>
        <taxon>Nematocera</taxon>
        <taxon>Culicoidea</taxon>
        <taxon>Culicidae</taxon>
        <taxon>Anophelinae</taxon>
        <taxon>Anopheles</taxon>
        <taxon>culicifacies species complex</taxon>
    </lineage>
</organism>
<protein>
    <recommendedName>
        <fullName evidence="5">ARF7 effector protein C-terminal domain-containing protein</fullName>
    </recommendedName>
</protein>